<evidence type="ECO:0000256" key="5">
    <source>
        <dbReference type="ARBA" id="ARBA00022723"/>
    </source>
</evidence>
<dbReference type="InterPro" id="IPR018338">
    <property type="entry name" value="Carbonic_anhydrase_a-class_CS"/>
</dbReference>
<feature type="chain" id="PRO_5043101562" description="Carbonic anhydrase" evidence="9">
    <location>
        <begin position="18"/>
        <end position="256"/>
    </location>
</feature>
<keyword evidence="5 9" id="KW-0479">Metal-binding</keyword>
<dbReference type="PROSITE" id="PS00162">
    <property type="entry name" value="ALPHA_CA_1"/>
    <property type="match status" value="1"/>
</dbReference>
<dbReference type="PROSITE" id="PS51144">
    <property type="entry name" value="ALPHA_CA_2"/>
    <property type="match status" value="1"/>
</dbReference>
<comment type="catalytic activity">
    <reaction evidence="8 9">
        <text>hydrogencarbonate + H(+) = CO2 + H2O</text>
        <dbReference type="Rhea" id="RHEA:10748"/>
        <dbReference type="ChEBI" id="CHEBI:15377"/>
        <dbReference type="ChEBI" id="CHEBI:15378"/>
        <dbReference type="ChEBI" id="CHEBI:16526"/>
        <dbReference type="ChEBI" id="CHEBI:17544"/>
        <dbReference type="EC" id="4.2.1.1"/>
    </reaction>
</comment>
<dbReference type="Proteomes" id="UP001162131">
    <property type="component" value="Unassembled WGS sequence"/>
</dbReference>
<sequence length="256" mass="28553">MVTLISIFLSIPLIVSGTISYCSHGTDWTDICSTGSKQSPINIVTSSATKKEKSEGINFNFTSHKVEGEFTDHNFEIEGNFVDGKLKVGSLKKGYGVQFHFHAPSEHQIDGNSYDLEMHVVQKDSAGNYLFVVGILFKKGSSSNDFIEKVIDSETEETKIDLTDILDDDLANFYYYEGSLTTPPCTESVEWFVWEEIQEISEEQLEFFTSKWAGTSSFGCGNGNNRAVQNLNSRTVTYYESSNLLVLGLSVIAFIF</sequence>
<feature type="domain" description="Alpha-carbonic anhydrase" evidence="10">
    <location>
        <begin position="17"/>
        <end position="240"/>
    </location>
</feature>
<keyword evidence="7 9" id="KW-0456">Lyase</keyword>
<gene>
    <name evidence="11" type="ORF">BSTOLATCC_MIC60841</name>
</gene>
<evidence type="ECO:0000256" key="7">
    <source>
        <dbReference type="ARBA" id="ARBA00023239"/>
    </source>
</evidence>
<evidence type="ECO:0000256" key="9">
    <source>
        <dbReference type="RuleBase" id="RU367011"/>
    </source>
</evidence>
<dbReference type="InterPro" id="IPR036398">
    <property type="entry name" value="CA_dom_sf"/>
</dbReference>
<dbReference type="GO" id="GO:0008270">
    <property type="term" value="F:zinc ion binding"/>
    <property type="evidence" value="ECO:0007669"/>
    <property type="project" value="UniProtKB-UniRule"/>
</dbReference>
<evidence type="ECO:0000256" key="6">
    <source>
        <dbReference type="ARBA" id="ARBA00022833"/>
    </source>
</evidence>
<dbReference type="InterPro" id="IPR023561">
    <property type="entry name" value="Carbonic_anhydrase_a-class"/>
</dbReference>
<accession>A0AAU9K3U9</accession>
<evidence type="ECO:0000259" key="10">
    <source>
        <dbReference type="PROSITE" id="PS51144"/>
    </source>
</evidence>
<evidence type="ECO:0000313" key="12">
    <source>
        <dbReference type="Proteomes" id="UP001162131"/>
    </source>
</evidence>
<dbReference type="InterPro" id="IPR041891">
    <property type="entry name" value="Alpha_CA_prokaryot-like"/>
</dbReference>
<evidence type="ECO:0000256" key="4">
    <source>
        <dbReference type="ARBA" id="ARBA00012925"/>
    </source>
</evidence>
<evidence type="ECO:0000256" key="1">
    <source>
        <dbReference type="ARBA" id="ARBA00001947"/>
    </source>
</evidence>
<dbReference type="GO" id="GO:0004089">
    <property type="term" value="F:carbonate dehydratase activity"/>
    <property type="evidence" value="ECO:0007669"/>
    <property type="project" value="UniProtKB-UniRule"/>
</dbReference>
<dbReference type="SMART" id="SM01057">
    <property type="entry name" value="Carb_anhydrase"/>
    <property type="match status" value="1"/>
</dbReference>
<dbReference type="EMBL" id="CAJZBQ010000058">
    <property type="protein sequence ID" value="CAG9334221.1"/>
    <property type="molecule type" value="Genomic_DNA"/>
</dbReference>
<feature type="signal peptide" evidence="9">
    <location>
        <begin position="1"/>
        <end position="17"/>
    </location>
</feature>
<keyword evidence="6 9" id="KW-0862">Zinc</keyword>
<comment type="caution">
    <text evidence="11">The sequence shown here is derived from an EMBL/GenBank/DDBJ whole genome shotgun (WGS) entry which is preliminary data.</text>
</comment>
<keyword evidence="12" id="KW-1185">Reference proteome</keyword>
<comment type="similarity">
    <text evidence="3 9">Belongs to the alpha-carbonic anhydrase family.</text>
</comment>
<reference evidence="11" key="1">
    <citation type="submission" date="2021-09" db="EMBL/GenBank/DDBJ databases">
        <authorList>
            <consortium name="AG Swart"/>
            <person name="Singh M."/>
            <person name="Singh A."/>
            <person name="Seah K."/>
            <person name="Emmerich C."/>
        </authorList>
    </citation>
    <scope>NUCLEOTIDE SEQUENCE</scope>
    <source>
        <strain evidence="11">ATCC30299</strain>
    </source>
</reference>
<evidence type="ECO:0000256" key="2">
    <source>
        <dbReference type="ARBA" id="ARBA00002904"/>
    </source>
</evidence>
<dbReference type="PANTHER" id="PTHR18952:SF265">
    <property type="entry name" value="CARBONIC ANHYDRASE"/>
    <property type="match status" value="1"/>
</dbReference>
<name>A0AAU9K3U9_9CILI</name>
<dbReference type="Gene3D" id="3.10.200.10">
    <property type="entry name" value="Alpha carbonic anhydrase"/>
    <property type="match status" value="1"/>
</dbReference>
<protein>
    <recommendedName>
        <fullName evidence="4 9">Carbonic anhydrase</fullName>
        <ecNumber evidence="4 9">4.2.1.1</ecNumber>
    </recommendedName>
</protein>
<keyword evidence="9" id="KW-0732">Signal</keyword>
<evidence type="ECO:0000313" key="11">
    <source>
        <dbReference type="EMBL" id="CAG9334221.1"/>
    </source>
</evidence>
<dbReference type="Pfam" id="PF00194">
    <property type="entry name" value="Carb_anhydrase"/>
    <property type="match status" value="1"/>
</dbReference>
<evidence type="ECO:0000256" key="8">
    <source>
        <dbReference type="ARBA" id="ARBA00048348"/>
    </source>
</evidence>
<proteinExistence type="inferred from homology"/>
<dbReference type="AlphaFoldDB" id="A0AAU9K3U9"/>
<evidence type="ECO:0000256" key="3">
    <source>
        <dbReference type="ARBA" id="ARBA00010718"/>
    </source>
</evidence>
<comment type="function">
    <text evidence="2 9">Reversible hydration of carbon dioxide.</text>
</comment>
<dbReference type="EC" id="4.2.1.1" evidence="4 9"/>
<dbReference type="PANTHER" id="PTHR18952">
    <property type="entry name" value="CARBONIC ANHYDRASE"/>
    <property type="match status" value="1"/>
</dbReference>
<comment type="cofactor">
    <cofactor evidence="1 9">
        <name>Zn(2+)</name>
        <dbReference type="ChEBI" id="CHEBI:29105"/>
    </cofactor>
</comment>
<organism evidence="11 12">
    <name type="scientific">Blepharisma stoltei</name>
    <dbReference type="NCBI Taxonomy" id="1481888"/>
    <lineage>
        <taxon>Eukaryota</taxon>
        <taxon>Sar</taxon>
        <taxon>Alveolata</taxon>
        <taxon>Ciliophora</taxon>
        <taxon>Postciliodesmatophora</taxon>
        <taxon>Heterotrichea</taxon>
        <taxon>Heterotrichida</taxon>
        <taxon>Blepharismidae</taxon>
        <taxon>Blepharisma</taxon>
    </lineage>
</organism>
<dbReference type="SUPFAM" id="SSF51069">
    <property type="entry name" value="Carbonic anhydrase"/>
    <property type="match status" value="1"/>
</dbReference>
<dbReference type="InterPro" id="IPR001148">
    <property type="entry name" value="CA_dom"/>
</dbReference>
<dbReference type="CDD" id="cd03124">
    <property type="entry name" value="alpha_CA_prokaryotic_like"/>
    <property type="match status" value="1"/>
</dbReference>